<keyword evidence="1" id="KW-0175">Coiled coil</keyword>
<protein>
    <submittedName>
        <fullName evidence="2">Uncharacterized protein</fullName>
    </submittedName>
</protein>
<reference evidence="2 3" key="1">
    <citation type="journal article" date="2015" name="Proc. Natl. Acad. Sci. U.S.A.">
        <title>Expanded metabolic versatility of ubiquitous nitrite-oxidizing bacteria from the genus Nitrospira.</title>
        <authorList>
            <person name="Koch H."/>
            <person name="Lucker S."/>
            <person name="Albertsen M."/>
            <person name="Kitzinger K."/>
            <person name="Herbold C."/>
            <person name="Spieck E."/>
            <person name="Nielsen P.H."/>
            <person name="Wagner M."/>
            <person name="Daims H."/>
        </authorList>
    </citation>
    <scope>NUCLEOTIDE SEQUENCE [LARGE SCALE GENOMIC DNA]</scope>
    <source>
        <strain evidence="2 3">NSP M-1</strain>
    </source>
</reference>
<proteinExistence type="predicted"/>
<dbReference type="AlphaFoldDB" id="A0A0K2GBL5"/>
<name>A0A0K2GBL5_NITMO</name>
<keyword evidence="3" id="KW-1185">Reference proteome</keyword>
<dbReference type="Proteomes" id="UP000069205">
    <property type="component" value="Chromosome"/>
</dbReference>
<dbReference type="STRING" id="42253.NITMOv2_1552"/>
<organism evidence="2 3">
    <name type="scientific">Nitrospira moscoviensis</name>
    <dbReference type="NCBI Taxonomy" id="42253"/>
    <lineage>
        <taxon>Bacteria</taxon>
        <taxon>Pseudomonadati</taxon>
        <taxon>Nitrospirota</taxon>
        <taxon>Nitrospiria</taxon>
        <taxon>Nitrospirales</taxon>
        <taxon>Nitrospiraceae</taxon>
        <taxon>Nitrospira</taxon>
    </lineage>
</organism>
<feature type="coiled-coil region" evidence="1">
    <location>
        <begin position="175"/>
        <end position="209"/>
    </location>
</feature>
<gene>
    <name evidence="2" type="ORF">NITMOv2_1552</name>
</gene>
<sequence length="305" mass="34617">MRFTMDTPQATLSALWKNAVCLVLTLRKLGIKRTVHQDVLAVETDRAMVKVTKALLACPEYEAITKLDAQIRKKLSSYTLPSSLRPGIYLVPNALLEEVDELILNFKEKRESLIDYFVQVYPQRREEAQLKLADLYNPADYPDVDTVKAGFLFECQYLTFDIPGTLSALSERLLMRETENVSKKVRQMLEEAKTTLREAMAELVDHLMERLTPNANGKAKTFRASTVTNLMDFLNRFDARNLSRDLDLQKLVDQAKGLLSGMEPARIRTDESVATVVRGGMRAIKSQLDALLVEKPSRVYALEDE</sequence>
<evidence type="ECO:0000313" key="3">
    <source>
        <dbReference type="Proteomes" id="UP000069205"/>
    </source>
</evidence>
<evidence type="ECO:0000313" key="2">
    <source>
        <dbReference type="EMBL" id="ALA57977.1"/>
    </source>
</evidence>
<dbReference type="KEGG" id="nmv:NITMOv2_1552"/>
<dbReference type="PATRIC" id="fig|42253.5.peg.1526"/>
<evidence type="ECO:0000256" key="1">
    <source>
        <dbReference type="SAM" id="Coils"/>
    </source>
</evidence>
<accession>A0A0K2GBL5</accession>
<dbReference type="EMBL" id="CP011801">
    <property type="protein sequence ID" value="ALA57977.1"/>
    <property type="molecule type" value="Genomic_DNA"/>
</dbReference>